<name>A0A9D4RY02_DREPO</name>
<dbReference type="AlphaFoldDB" id="A0A9D4RY02"/>
<comment type="caution">
    <text evidence="1">The sequence shown here is derived from an EMBL/GenBank/DDBJ whole genome shotgun (WGS) entry which is preliminary data.</text>
</comment>
<reference evidence="1" key="1">
    <citation type="journal article" date="2019" name="bioRxiv">
        <title>The Genome of the Zebra Mussel, Dreissena polymorpha: A Resource for Invasive Species Research.</title>
        <authorList>
            <person name="McCartney M.A."/>
            <person name="Auch B."/>
            <person name="Kono T."/>
            <person name="Mallez S."/>
            <person name="Zhang Y."/>
            <person name="Obille A."/>
            <person name="Becker A."/>
            <person name="Abrahante J.E."/>
            <person name="Garbe J."/>
            <person name="Badalamenti J.P."/>
            <person name="Herman A."/>
            <person name="Mangelson H."/>
            <person name="Liachko I."/>
            <person name="Sullivan S."/>
            <person name="Sone E.D."/>
            <person name="Koren S."/>
            <person name="Silverstein K.A.T."/>
            <person name="Beckman K.B."/>
            <person name="Gohl D.M."/>
        </authorList>
    </citation>
    <scope>NUCLEOTIDE SEQUENCE</scope>
    <source>
        <strain evidence="1">Duluth1</strain>
        <tissue evidence="1">Whole animal</tissue>
    </source>
</reference>
<reference evidence="1" key="2">
    <citation type="submission" date="2020-11" db="EMBL/GenBank/DDBJ databases">
        <authorList>
            <person name="McCartney M.A."/>
            <person name="Auch B."/>
            <person name="Kono T."/>
            <person name="Mallez S."/>
            <person name="Becker A."/>
            <person name="Gohl D.M."/>
            <person name="Silverstein K.A.T."/>
            <person name="Koren S."/>
            <person name="Bechman K.B."/>
            <person name="Herman A."/>
            <person name="Abrahante J.E."/>
            <person name="Garbe J."/>
        </authorList>
    </citation>
    <scope>NUCLEOTIDE SEQUENCE</scope>
    <source>
        <strain evidence="1">Duluth1</strain>
        <tissue evidence="1">Whole animal</tissue>
    </source>
</reference>
<keyword evidence="2" id="KW-1185">Reference proteome</keyword>
<evidence type="ECO:0000313" key="2">
    <source>
        <dbReference type="Proteomes" id="UP000828390"/>
    </source>
</evidence>
<accession>A0A9D4RY02</accession>
<organism evidence="1 2">
    <name type="scientific">Dreissena polymorpha</name>
    <name type="common">Zebra mussel</name>
    <name type="synonym">Mytilus polymorpha</name>
    <dbReference type="NCBI Taxonomy" id="45954"/>
    <lineage>
        <taxon>Eukaryota</taxon>
        <taxon>Metazoa</taxon>
        <taxon>Spiralia</taxon>
        <taxon>Lophotrochozoa</taxon>
        <taxon>Mollusca</taxon>
        <taxon>Bivalvia</taxon>
        <taxon>Autobranchia</taxon>
        <taxon>Heteroconchia</taxon>
        <taxon>Euheterodonta</taxon>
        <taxon>Imparidentia</taxon>
        <taxon>Neoheterodontei</taxon>
        <taxon>Myida</taxon>
        <taxon>Dreissenoidea</taxon>
        <taxon>Dreissenidae</taxon>
        <taxon>Dreissena</taxon>
    </lineage>
</organism>
<gene>
    <name evidence="1" type="ORF">DPMN_007105</name>
</gene>
<proteinExistence type="predicted"/>
<dbReference type="Proteomes" id="UP000828390">
    <property type="component" value="Unassembled WGS sequence"/>
</dbReference>
<sequence>METRKRIGPRTLPCGIPLTTGAGSEIVPSTATLCVLSVRKARIHSRVWPSMM</sequence>
<protein>
    <submittedName>
        <fullName evidence="1">Uncharacterized protein</fullName>
    </submittedName>
</protein>
<dbReference type="EMBL" id="JAIWYP010000001">
    <property type="protein sequence ID" value="KAH3883155.1"/>
    <property type="molecule type" value="Genomic_DNA"/>
</dbReference>
<evidence type="ECO:0000313" key="1">
    <source>
        <dbReference type="EMBL" id="KAH3883155.1"/>
    </source>
</evidence>